<gene>
    <name evidence="11" type="ORF">K469DRAFT_670745</name>
</gene>
<protein>
    <recommendedName>
        <fullName evidence="2">feruloyl esterase</fullName>
        <ecNumber evidence="2">3.1.1.73</ecNumber>
    </recommendedName>
</protein>
<keyword evidence="6" id="KW-0378">Hydrolase</keyword>
<dbReference type="EMBL" id="ML994651">
    <property type="protein sequence ID" value="KAF2181662.1"/>
    <property type="molecule type" value="Genomic_DNA"/>
</dbReference>
<evidence type="ECO:0000256" key="4">
    <source>
        <dbReference type="ARBA" id="ARBA00022651"/>
    </source>
</evidence>
<dbReference type="GO" id="GO:0030600">
    <property type="term" value="F:feruloyl esterase activity"/>
    <property type="evidence" value="ECO:0007669"/>
    <property type="project" value="UniProtKB-EC"/>
</dbReference>
<feature type="chain" id="PRO_5032976933" description="feruloyl esterase" evidence="10">
    <location>
        <begin position="21"/>
        <end position="323"/>
    </location>
</feature>
<feature type="signal peptide" evidence="10">
    <location>
        <begin position="1"/>
        <end position="20"/>
    </location>
</feature>
<dbReference type="PANTHER" id="PTHR38050:SF2">
    <property type="entry name" value="FERULOYL ESTERASE C-RELATED"/>
    <property type="match status" value="1"/>
</dbReference>
<name>A0A6A6DTF2_9PEZI</name>
<dbReference type="PANTHER" id="PTHR38050">
    <property type="match status" value="1"/>
</dbReference>
<keyword evidence="5 10" id="KW-0732">Signal</keyword>
<reference evidence="11" key="1">
    <citation type="journal article" date="2020" name="Stud. Mycol.">
        <title>101 Dothideomycetes genomes: a test case for predicting lifestyles and emergence of pathogens.</title>
        <authorList>
            <person name="Haridas S."/>
            <person name="Albert R."/>
            <person name="Binder M."/>
            <person name="Bloem J."/>
            <person name="Labutti K."/>
            <person name="Salamov A."/>
            <person name="Andreopoulos B."/>
            <person name="Baker S."/>
            <person name="Barry K."/>
            <person name="Bills G."/>
            <person name="Bluhm B."/>
            <person name="Cannon C."/>
            <person name="Castanera R."/>
            <person name="Culley D."/>
            <person name="Daum C."/>
            <person name="Ezra D."/>
            <person name="Gonzalez J."/>
            <person name="Henrissat B."/>
            <person name="Kuo A."/>
            <person name="Liang C."/>
            <person name="Lipzen A."/>
            <person name="Lutzoni F."/>
            <person name="Magnuson J."/>
            <person name="Mondo S."/>
            <person name="Nolan M."/>
            <person name="Ohm R."/>
            <person name="Pangilinan J."/>
            <person name="Park H.-J."/>
            <person name="Ramirez L."/>
            <person name="Alfaro M."/>
            <person name="Sun H."/>
            <person name="Tritt A."/>
            <person name="Yoshinaga Y."/>
            <person name="Zwiers L.-H."/>
            <person name="Turgeon B."/>
            <person name="Goodwin S."/>
            <person name="Spatafora J."/>
            <person name="Crous P."/>
            <person name="Grigoriev I."/>
        </authorList>
    </citation>
    <scope>NUCLEOTIDE SEQUENCE</scope>
    <source>
        <strain evidence="11">CBS 207.26</strain>
    </source>
</reference>
<dbReference type="Proteomes" id="UP000800200">
    <property type="component" value="Unassembled WGS sequence"/>
</dbReference>
<dbReference type="OrthoDB" id="424610at2759"/>
<keyword evidence="4" id="KW-0858">Xylan degradation</keyword>
<dbReference type="InterPro" id="IPR029058">
    <property type="entry name" value="AB_hydrolase_fold"/>
</dbReference>
<accession>A0A6A6DTF2</accession>
<comment type="catalytic activity">
    <reaction evidence="9">
        <text>feruloyl-polysaccharide + H2O = ferulate + polysaccharide.</text>
        <dbReference type="EC" id="3.1.1.73"/>
    </reaction>
</comment>
<organism evidence="11 12">
    <name type="scientific">Zopfia rhizophila CBS 207.26</name>
    <dbReference type="NCBI Taxonomy" id="1314779"/>
    <lineage>
        <taxon>Eukaryota</taxon>
        <taxon>Fungi</taxon>
        <taxon>Dikarya</taxon>
        <taxon>Ascomycota</taxon>
        <taxon>Pezizomycotina</taxon>
        <taxon>Dothideomycetes</taxon>
        <taxon>Dothideomycetes incertae sedis</taxon>
        <taxon>Zopfiaceae</taxon>
        <taxon>Zopfia</taxon>
    </lineage>
</organism>
<evidence type="ECO:0000256" key="10">
    <source>
        <dbReference type="SAM" id="SignalP"/>
    </source>
</evidence>
<dbReference type="SUPFAM" id="SSF53474">
    <property type="entry name" value="alpha/beta-Hydrolases"/>
    <property type="match status" value="1"/>
</dbReference>
<keyword evidence="8" id="KW-0624">Polysaccharide degradation</keyword>
<evidence type="ECO:0000256" key="5">
    <source>
        <dbReference type="ARBA" id="ARBA00022729"/>
    </source>
</evidence>
<evidence type="ECO:0000256" key="7">
    <source>
        <dbReference type="ARBA" id="ARBA00023277"/>
    </source>
</evidence>
<dbReference type="GO" id="GO:0005576">
    <property type="term" value="C:extracellular region"/>
    <property type="evidence" value="ECO:0007669"/>
    <property type="project" value="UniProtKB-SubCell"/>
</dbReference>
<evidence type="ECO:0000256" key="1">
    <source>
        <dbReference type="ARBA" id="ARBA00004613"/>
    </source>
</evidence>
<dbReference type="EC" id="3.1.1.73" evidence="2"/>
<evidence type="ECO:0000256" key="8">
    <source>
        <dbReference type="ARBA" id="ARBA00023326"/>
    </source>
</evidence>
<proteinExistence type="predicted"/>
<evidence type="ECO:0000256" key="3">
    <source>
        <dbReference type="ARBA" id="ARBA00022525"/>
    </source>
</evidence>
<evidence type="ECO:0000256" key="6">
    <source>
        <dbReference type="ARBA" id="ARBA00022801"/>
    </source>
</evidence>
<evidence type="ECO:0000256" key="9">
    <source>
        <dbReference type="ARBA" id="ARBA00034075"/>
    </source>
</evidence>
<evidence type="ECO:0000313" key="11">
    <source>
        <dbReference type="EMBL" id="KAF2181662.1"/>
    </source>
</evidence>
<comment type="subcellular location">
    <subcellularLocation>
        <location evidence="1">Secreted</location>
    </subcellularLocation>
</comment>
<evidence type="ECO:0000313" key="12">
    <source>
        <dbReference type="Proteomes" id="UP000800200"/>
    </source>
</evidence>
<keyword evidence="7" id="KW-0119">Carbohydrate metabolism</keyword>
<dbReference type="InterPro" id="IPR043595">
    <property type="entry name" value="FaeB/C/D"/>
</dbReference>
<evidence type="ECO:0000256" key="2">
    <source>
        <dbReference type="ARBA" id="ARBA00013091"/>
    </source>
</evidence>
<keyword evidence="3" id="KW-0964">Secreted</keyword>
<sequence length="323" mass="35893">MLFSFVLGAILFSFVGSAAPSKTEQRSDGCGKPLPSVVVRGNSKNLTINSRKRERKYRIHVPELYQTDVPVPLILSFHGRNKGMKFQEDLSQFSNASYGFEAIAVYPEGFEEASHPKQWQGDPNAPEDIDDIGFTLDLIDHLLGRYCLDPARVYAAGKSNGGGITGLLTCDPKATEKIAAFAAVSGAFYLNREGGELPACNPIKSRDIIPITDFHGEKDNTILCGGRTNERNNSFIISVPTYVNQWAERDGFDANSNVTTTLCGTGAKEVTRYSWDDTVIHYKYKNLFHDWPSTFPNSDTNLTTCTDAEPTRVILDWFKKWSL</sequence>
<dbReference type="AlphaFoldDB" id="A0A6A6DTF2"/>
<dbReference type="Gene3D" id="3.40.50.1820">
    <property type="entry name" value="alpha/beta hydrolase"/>
    <property type="match status" value="1"/>
</dbReference>
<dbReference type="GO" id="GO:0045493">
    <property type="term" value="P:xylan catabolic process"/>
    <property type="evidence" value="ECO:0007669"/>
    <property type="project" value="UniProtKB-KW"/>
</dbReference>
<keyword evidence="12" id="KW-1185">Reference proteome</keyword>